<feature type="transmembrane region" description="Helical" evidence="1">
    <location>
        <begin position="226"/>
        <end position="251"/>
    </location>
</feature>
<keyword evidence="1" id="KW-0472">Membrane</keyword>
<feature type="transmembrane region" description="Helical" evidence="1">
    <location>
        <begin position="21"/>
        <end position="42"/>
    </location>
</feature>
<dbReference type="OrthoDB" id="5141757at2"/>
<protein>
    <submittedName>
        <fullName evidence="2">Uncharacterized protein</fullName>
    </submittedName>
</protein>
<reference evidence="3" key="1">
    <citation type="submission" date="2017-04" db="EMBL/GenBank/DDBJ databases">
        <authorList>
            <person name="Varghese N."/>
            <person name="Submissions S."/>
        </authorList>
    </citation>
    <scope>NUCLEOTIDE SEQUENCE [LARGE SCALE GENOMIC DNA]</scope>
    <source>
        <strain evidence="3">VKM Ac-2121</strain>
    </source>
</reference>
<name>A0A1X7N6T9_9MICO</name>
<sequence length="295" mass="30083">MARADALGGAGTVSSLRTYRYVRVSLIAAVLLLAVGVGWHLVALGPLRSISAAYYTPVRSVFVGSLLAVSVALVVLAGRSLRRFLLLLAGMTAPVIALVPAPLSSAELARLTGAGCPGDAGRCLSASAGDEITAGMLAYLAVAAAVLAASVLFLALDRSLDAWALTRAGIGAALLAAVGVWSTLPSFGLAAHYTAAGVFFLLIAVVAAVHAVAVRAEGVTGPGSPRLYSGCYAVLAVLIALVELLLLGLVVSGRGAQLLGEQWLLLGEAGALALFAVFWVLQTIENWDEPNATLR</sequence>
<keyword evidence="1" id="KW-0812">Transmembrane</keyword>
<feature type="transmembrane region" description="Helical" evidence="1">
    <location>
        <begin position="84"/>
        <end position="103"/>
    </location>
</feature>
<organism evidence="2 3">
    <name type="scientific">Rathayibacter oskolensis</name>
    <dbReference type="NCBI Taxonomy" id="1891671"/>
    <lineage>
        <taxon>Bacteria</taxon>
        <taxon>Bacillati</taxon>
        <taxon>Actinomycetota</taxon>
        <taxon>Actinomycetes</taxon>
        <taxon>Micrococcales</taxon>
        <taxon>Microbacteriaceae</taxon>
        <taxon>Rathayibacter</taxon>
    </lineage>
</organism>
<dbReference type="STRING" id="1891671.SAMN06295885_0768"/>
<accession>A0A1X7N6T9</accession>
<keyword evidence="3" id="KW-1185">Reference proteome</keyword>
<dbReference type="AlphaFoldDB" id="A0A1X7N6T9"/>
<gene>
    <name evidence="2" type="ORF">SAMN06295885_0768</name>
</gene>
<dbReference type="RefSeq" id="WP_085475243.1">
    <property type="nucleotide sequence ID" value="NZ_FXBM01000001.1"/>
</dbReference>
<evidence type="ECO:0000313" key="3">
    <source>
        <dbReference type="Proteomes" id="UP000193711"/>
    </source>
</evidence>
<feature type="transmembrane region" description="Helical" evidence="1">
    <location>
        <begin position="136"/>
        <end position="156"/>
    </location>
</feature>
<feature type="transmembrane region" description="Helical" evidence="1">
    <location>
        <begin position="190"/>
        <end position="214"/>
    </location>
</feature>
<dbReference type="Proteomes" id="UP000193711">
    <property type="component" value="Unassembled WGS sequence"/>
</dbReference>
<keyword evidence="1" id="KW-1133">Transmembrane helix</keyword>
<evidence type="ECO:0000256" key="1">
    <source>
        <dbReference type="SAM" id="Phobius"/>
    </source>
</evidence>
<feature type="transmembrane region" description="Helical" evidence="1">
    <location>
        <begin position="263"/>
        <end position="281"/>
    </location>
</feature>
<dbReference type="EMBL" id="FXBM01000001">
    <property type="protein sequence ID" value="SMH32639.1"/>
    <property type="molecule type" value="Genomic_DNA"/>
</dbReference>
<evidence type="ECO:0000313" key="2">
    <source>
        <dbReference type="EMBL" id="SMH32639.1"/>
    </source>
</evidence>
<proteinExistence type="predicted"/>
<feature type="transmembrane region" description="Helical" evidence="1">
    <location>
        <begin position="54"/>
        <end position="77"/>
    </location>
</feature>
<feature type="transmembrane region" description="Helical" evidence="1">
    <location>
        <begin position="163"/>
        <end position="184"/>
    </location>
</feature>